<evidence type="ECO:0000313" key="2">
    <source>
        <dbReference type="EMBL" id="ACM07047.1"/>
    </source>
</evidence>
<dbReference type="KEGG" id="tro:trd_A0887"/>
<evidence type="ECO:0000256" key="1">
    <source>
        <dbReference type="SAM" id="MobiDB-lite"/>
    </source>
</evidence>
<feature type="region of interest" description="Disordered" evidence="1">
    <location>
        <begin position="1"/>
        <end position="25"/>
    </location>
</feature>
<evidence type="ECO:0000313" key="3">
    <source>
        <dbReference type="Proteomes" id="UP000000447"/>
    </source>
</evidence>
<reference evidence="2 3" key="1">
    <citation type="journal article" date="2009" name="PLoS ONE">
        <title>Complete genome sequence of the aerobic CO-oxidizing thermophile Thermomicrobium roseum.</title>
        <authorList>
            <person name="Wu D."/>
            <person name="Raymond J."/>
            <person name="Wu M."/>
            <person name="Chatterji S."/>
            <person name="Ren Q."/>
            <person name="Graham J.E."/>
            <person name="Bryant D.A."/>
            <person name="Robb F."/>
            <person name="Colman A."/>
            <person name="Tallon L.J."/>
            <person name="Badger J.H."/>
            <person name="Madupu R."/>
            <person name="Ward N.L."/>
            <person name="Eisen J.A."/>
        </authorList>
    </citation>
    <scope>NUCLEOTIDE SEQUENCE [LARGE SCALE GENOMIC DNA]</scope>
    <source>
        <strain evidence="3">ATCC 27502 / DSM 5159 / P-2</strain>
        <plasmid evidence="2">unnamed</plasmid>
    </source>
</reference>
<organism evidence="2 3">
    <name type="scientific">Thermomicrobium roseum (strain ATCC 27502 / DSM 5159 / P-2)</name>
    <dbReference type="NCBI Taxonomy" id="309801"/>
    <lineage>
        <taxon>Bacteria</taxon>
        <taxon>Pseudomonadati</taxon>
        <taxon>Thermomicrobiota</taxon>
        <taxon>Thermomicrobia</taxon>
        <taxon>Thermomicrobiales</taxon>
        <taxon>Thermomicrobiaceae</taxon>
        <taxon>Thermomicrobium</taxon>
    </lineage>
</organism>
<feature type="compositionally biased region" description="Basic and acidic residues" evidence="1">
    <location>
        <begin position="15"/>
        <end position="25"/>
    </location>
</feature>
<dbReference type="EMBL" id="CP001276">
    <property type="protein sequence ID" value="ACM07047.1"/>
    <property type="molecule type" value="Genomic_DNA"/>
</dbReference>
<protein>
    <submittedName>
        <fullName evidence="2">Uncharacterized protein</fullName>
    </submittedName>
</protein>
<accession>B9L523</accession>
<dbReference type="HOGENOM" id="CLU_3259114_0_0_0"/>
<keyword evidence="2" id="KW-0614">Plasmid</keyword>
<keyword evidence="3" id="KW-1185">Reference proteome</keyword>
<sequence>MVVSSAPAHRARTSPIDRDLGKRARLHRDRDRGELIIAERAA</sequence>
<gene>
    <name evidence="2" type="ordered locus">trd_A0887</name>
</gene>
<dbReference type="AlphaFoldDB" id="B9L523"/>
<geneLocation type="plasmid" evidence="3">
    <name>Tros</name>
</geneLocation>
<name>B9L523_THERP</name>
<dbReference type="Proteomes" id="UP000000447">
    <property type="component" value="Plasmid unnamed"/>
</dbReference>
<proteinExistence type="predicted"/>